<dbReference type="PANTHER" id="PTHR43244:SF2">
    <property type="entry name" value="CONSERVED HYPOTHETICAL ALANINE AND PROLINE-RICH PROTEIN"/>
    <property type="match status" value="1"/>
</dbReference>
<protein>
    <recommendedName>
        <fullName evidence="1">Luciferase-like domain-containing protein</fullName>
    </recommendedName>
</protein>
<reference evidence="2" key="1">
    <citation type="journal article" date="2014" name="Int. J. Syst. Evol. Microbiol.">
        <title>Complete genome sequence of Corynebacterium casei LMG S-19264T (=DSM 44701T), isolated from a smear-ripened cheese.</title>
        <authorList>
            <consortium name="US DOE Joint Genome Institute (JGI-PGF)"/>
            <person name="Walter F."/>
            <person name="Albersmeier A."/>
            <person name="Kalinowski J."/>
            <person name="Ruckert C."/>
        </authorList>
    </citation>
    <scope>NUCLEOTIDE SEQUENCE</scope>
    <source>
        <strain evidence="2">CGMCC 4.7679</strain>
    </source>
</reference>
<feature type="domain" description="Luciferase-like" evidence="1">
    <location>
        <begin position="14"/>
        <end position="257"/>
    </location>
</feature>
<reference evidence="2" key="2">
    <citation type="submission" date="2020-09" db="EMBL/GenBank/DDBJ databases">
        <authorList>
            <person name="Sun Q."/>
            <person name="Zhou Y."/>
        </authorList>
    </citation>
    <scope>NUCLEOTIDE SEQUENCE</scope>
    <source>
        <strain evidence="2">CGMCC 4.7679</strain>
    </source>
</reference>
<evidence type="ECO:0000313" key="2">
    <source>
        <dbReference type="EMBL" id="GHF68641.1"/>
    </source>
</evidence>
<dbReference type="PANTHER" id="PTHR43244">
    <property type="match status" value="1"/>
</dbReference>
<sequence>MSTLGTTGVFLPVPFTGAVPLARQREAAVRLERAGYGTIWTNETVGGKDALVQLAVLLAATERVAFATGIANIWAREPEIAHGGAALLADAFPGRFALGLGVGYAQQAEATGREYGSPVETMRNYLSRMDGPMMPPAADAQYPRILGANGPKMLALAAERADGVLPAGLPPEFTAEVRKLLGPDKLVVVALTAVPGDREHAKAAVSMRLGMPWFTKAMARLGYSTDDVDGVVDATVAYGGPESIGAKVREHLAAGADHVTLMPVLEGEFLDAVTQLEHLAPALP</sequence>
<dbReference type="GO" id="GO:0016705">
    <property type="term" value="F:oxidoreductase activity, acting on paired donors, with incorporation or reduction of molecular oxygen"/>
    <property type="evidence" value="ECO:0007669"/>
    <property type="project" value="InterPro"/>
</dbReference>
<dbReference type="Gene3D" id="3.20.20.30">
    <property type="entry name" value="Luciferase-like domain"/>
    <property type="match status" value="1"/>
</dbReference>
<keyword evidence="3" id="KW-1185">Reference proteome</keyword>
<evidence type="ECO:0000313" key="3">
    <source>
        <dbReference type="Proteomes" id="UP000658656"/>
    </source>
</evidence>
<dbReference type="SUPFAM" id="SSF51679">
    <property type="entry name" value="Bacterial luciferase-like"/>
    <property type="match status" value="1"/>
</dbReference>
<dbReference type="RefSeq" id="WP_145932949.1">
    <property type="nucleotide sequence ID" value="NZ_BNAV01000007.1"/>
</dbReference>
<accession>A0A8H9J0F4</accession>
<proteinExistence type="predicted"/>
<name>A0A8H9J0F4_9PSEU</name>
<organism evidence="2 3">
    <name type="scientific">Amycolatopsis bartoniae</name>
    <dbReference type="NCBI Taxonomy" id="941986"/>
    <lineage>
        <taxon>Bacteria</taxon>
        <taxon>Bacillati</taxon>
        <taxon>Actinomycetota</taxon>
        <taxon>Actinomycetes</taxon>
        <taxon>Pseudonocardiales</taxon>
        <taxon>Pseudonocardiaceae</taxon>
        <taxon>Amycolatopsis</taxon>
    </lineage>
</organism>
<dbReference type="EMBL" id="BNAV01000007">
    <property type="protein sequence ID" value="GHF68641.1"/>
    <property type="molecule type" value="Genomic_DNA"/>
</dbReference>
<dbReference type="InterPro" id="IPR011251">
    <property type="entry name" value="Luciferase-like_dom"/>
</dbReference>
<dbReference type="AlphaFoldDB" id="A0A8H9J0F4"/>
<dbReference type="InterPro" id="IPR036661">
    <property type="entry name" value="Luciferase-like_sf"/>
</dbReference>
<dbReference type="Proteomes" id="UP000658656">
    <property type="component" value="Unassembled WGS sequence"/>
</dbReference>
<dbReference type="InterPro" id="IPR050564">
    <property type="entry name" value="F420-G6PD/mer"/>
</dbReference>
<evidence type="ECO:0000259" key="1">
    <source>
        <dbReference type="Pfam" id="PF00296"/>
    </source>
</evidence>
<dbReference type="OrthoDB" id="4760590at2"/>
<comment type="caution">
    <text evidence="2">The sequence shown here is derived from an EMBL/GenBank/DDBJ whole genome shotgun (WGS) entry which is preliminary data.</text>
</comment>
<dbReference type="Pfam" id="PF00296">
    <property type="entry name" value="Bac_luciferase"/>
    <property type="match status" value="1"/>
</dbReference>
<gene>
    <name evidence="2" type="ORF">GCM10017566_48100</name>
</gene>